<dbReference type="RefSeq" id="WP_244861630.1">
    <property type="nucleotide sequence ID" value="NZ_BOSL01000014.1"/>
</dbReference>
<evidence type="ECO:0000313" key="2">
    <source>
        <dbReference type="EMBL" id="GIP54887.1"/>
    </source>
</evidence>
<evidence type="ECO:0000256" key="1">
    <source>
        <dbReference type="SAM" id="MobiDB-lite"/>
    </source>
</evidence>
<comment type="caution">
    <text evidence="2">The sequence shown here is derived from an EMBL/GenBank/DDBJ whole genome shotgun (WGS) entry which is preliminary data.</text>
</comment>
<evidence type="ECO:0000313" key="3">
    <source>
        <dbReference type="Proteomes" id="UP000679992"/>
    </source>
</evidence>
<gene>
    <name evidence="2" type="ORF">J42TS3_39220</name>
</gene>
<feature type="compositionally biased region" description="Basic and acidic residues" evidence="1">
    <location>
        <begin position="12"/>
        <end position="30"/>
    </location>
</feature>
<accession>A0ABQ4MFW1</accession>
<feature type="compositionally biased region" description="Basic and acidic residues" evidence="1">
    <location>
        <begin position="59"/>
        <end position="86"/>
    </location>
</feature>
<dbReference type="Proteomes" id="UP000679992">
    <property type="component" value="Unassembled WGS sequence"/>
</dbReference>
<reference evidence="2 3" key="1">
    <citation type="submission" date="2021-03" db="EMBL/GenBank/DDBJ databases">
        <title>Antimicrobial resistance genes in bacteria isolated from Japanese honey, and their potential for conferring macrolide and lincosamide resistance in the American foulbrood pathogen Paenibacillus larvae.</title>
        <authorList>
            <person name="Okamoto M."/>
            <person name="Kumagai M."/>
            <person name="Kanamori H."/>
            <person name="Takamatsu D."/>
        </authorList>
    </citation>
    <scope>NUCLEOTIDE SEQUENCE [LARGE SCALE GENOMIC DNA]</scope>
    <source>
        <strain evidence="2 3">J42TS3</strain>
    </source>
</reference>
<name>A0ABQ4MFW1_9BACL</name>
<sequence length="86" mass="9981">MDDKQNGAGFPDRSKETRKTGEIPNRDHPEQYPTEQPSLFDMFESEQNVDPIPVEDLNLEVREEKDKEATKHASSSERKYHTGFED</sequence>
<dbReference type="EMBL" id="BOSL01000014">
    <property type="protein sequence ID" value="GIP54887.1"/>
    <property type="molecule type" value="Genomic_DNA"/>
</dbReference>
<feature type="region of interest" description="Disordered" evidence="1">
    <location>
        <begin position="1"/>
        <end position="86"/>
    </location>
</feature>
<keyword evidence="3" id="KW-1185">Reference proteome</keyword>
<evidence type="ECO:0008006" key="4">
    <source>
        <dbReference type="Google" id="ProtNLM"/>
    </source>
</evidence>
<protein>
    <recommendedName>
        <fullName evidence="4">Multidrug transporter</fullName>
    </recommendedName>
</protein>
<organism evidence="2 3">
    <name type="scientific">Paenibacillus vini</name>
    <dbReference type="NCBI Taxonomy" id="1476024"/>
    <lineage>
        <taxon>Bacteria</taxon>
        <taxon>Bacillati</taxon>
        <taxon>Bacillota</taxon>
        <taxon>Bacilli</taxon>
        <taxon>Bacillales</taxon>
        <taxon>Paenibacillaceae</taxon>
        <taxon>Paenibacillus</taxon>
    </lineage>
</organism>
<proteinExistence type="predicted"/>